<dbReference type="AlphaFoldDB" id="A0A3D8SIR7"/>
<dbReference type="RefSeq" id="XP_026605595.1">
    <property type="nucleotide sequence ID" value="XM_026744729.1"/>
</dbReference>
<evidence type="ECO:0000313" key="8">
    <source>
        <dbReference type="Proteomes" id="UP000256690"/>
    </source>
</evidence>
<evidence type="ECO:0000256" key="6">
    <source>
        <dbReference type="SAM" id="Phobius"/>
    </source>
</evidence>
<evidence type="ECO:0008006" key="9">
    <source>
        <dbReference type="Google" id="ProtNLM"/>
    </source>
</evidence>
<reference evidence="7 8" key="1">
    <citation type="journal article" date="2018" name="IMA Fungus">
        <title>IMA Genome-F 9: Draft genome sequence of Annulohypoxylon stygium, Aspergillus mulundensis, Berkeleyomyces basicola (syn. Thielaviopsis basicola), Ceratocystis smalleyi, two Cercospora beticola strains, Coleophoma cylindrospora, Fusarium fracticaudum, Phialophora cf. hyalina, and Morchella septimelata.</title>
        <authorList>
            <person name="Wingfield B.D."/>
            <person name="Bills G.F."/>
            <person name="Dong Y."/>
            <person name="Huang W."/>
            <person name="Nel W.J."/>
            <person name="Swalarsk-Parry B.S."/>
            <person name="Vaghefi N."/>
            <person name="Wilken P.M."/>
            <person name="An Z."/>
            <person name="de Beer Z.W."/>
            <person name="De Vos L."/>
            <person name="Chen L."/>
            <person name="Duong T.A."/>
            <person name="Gao Y."/>
            <person name="Hammerbacher A."/>
            <person name="Kikkert J.R."/>
            <person name="Li Y."/>
            <person name="Li H."/>
            <person name="Li K."/>
            <person name="Li Q."/>
            <person name="Liu X."/>
            <person name="Ma X."/>
            <person name="Naidoo K."/>
            <person name="Pethybridge S.J."/>
            <person name="Sun J."/>
            <person name="Steenkamp E.T."/>
            <person name="van der Nest M.A."/>
            <person name="van Wyk S."/>
            <person name="Wingfield M.J."/>
            <person name="Xiong C."/>
            <person name="Yue Q."/>
            <person name="Zhang X."/>
        </authorList>
    </citation>
    <scope>NUCLEOTIDE SEQUENCE [LARGE SCALE GENOMIC DNA]</scope>
    <source>
        <strain evidence="7 8">DSM 5745</strain>
    </source>
</reference>
<dbReference type="GeneID" id="38113083"/>
<dbReference type="Proteomes" id="UP000256690">
    <property type="component" value="Unassembled WGS sequence"/>
</dbReference>
<dbReference type="GO" id="GO:0015205">
    <property type="term" value="F:nucleobase transmembrane transporter activity"/>
    <property type="evidence" value="ECO:0007669"/>
    <property type="project" value="TreeGrafter"/>
</dbReference>
<evidence type="ECO:0000256" key="2">
    <source>
        <dbReference type="ARBA" id="ARBA00008974"/>
    </source>
</evidence>
<proteinExistence type="inferred from homology"/>
<dbReference type="InterPro" id="IPR045225">
    <property type="entry name" value="Uracil/uridine/allantoin_perm"/>
</dbReference>
<dbReference type="Pfam" id="PF02133">
    <property type="entry name" value="Transp_cyt_pur"/>
    <property type="match status" value="1"/>
</dbReference>
<keyword evidence="5 6" id="KW-0472">Membrane</keyword>
<dbReference type="PANTHER" id="PTHR30618">
    <property type="entry name" value="NCS1 FAMILY PURINE/PYRIMIDINE TRANSPORTER"/>
    <property type="match status" value="1"/>
</dbReference>
<sequence>MLVVITAAGYKQFGEAYWNLWDFYSSILDNYWSPGARTLVFLAAGIQAFATFVTNLTSNSIPVVCFLLAWVCVPWKLTYSATSFITFLGSYLCFICPIVAIMVVDYFLIRKGNIHIPSLYATESGKPYYYTHGFNLRAFISWAAAIALVIPGVSGALSPGSIGTAAVRIYDLGFLLSTSMAALLYYTACRIWPVQIYPAEHVDADKSWEAMRFTEGFFGDEDVVLAYLVQTTLLEERTVSAGKSD</sequence>
<accession>A0A3D8SIR7</accession>
<evidence type="ECO:0000256" key="3">
    <source>
        <dbReference type="ARBA" id="ARBA00022692"/>
    </source>
</evidence>
<dbReference type="GO" id="GO:0005886">
    <property type="term" value="C:plasma membrane"/>
    <property type="evidence" value="ECO:0007669"/>
    <property type="project" value="TreeGrafter"/>
</dbReference>
<feature type="transmembrane region" description="Helical" evidence="6">
    <location>
        <begin position="169"/>
        <end position="188"/>
    </location>
</feature>
<dbReference type="OrthoDB" id="2018619at2759"/>
<evidence type="ECO:0000256" key="5">
    <source>
        <dbReference type="ARBA" id="ARBA00023136"/>
    </source>
</evidence>
<protein>
    <recommendedName>
        <fullName evidence="9">Allantoin permease</fullName>
    </recommendedName>
</protein>
<evidence type="ECO:0000256" key="1">
    <source>
        <dbReference type="ARBA" id="ARBA00004141"/>
    </source>
</evidence>
<comment type="subcellular location">
    <subcellularLocation>
        <location evidence="1">Membrane</location>
        <topology evidence="1">Multi-pass membrane protein</topology>
    </subcellularLocation>
</comment>
<comment type="similarity">
    <text evidence="2">Belongs to the purine-cytosine permease (2.A.39) family.</text>
</comment>
<organism evidence="7 8">
    <name type="scientific">Aspergillus mulundensis</name>
    <dbReference type="NCBI Taxonomy" id="1810919"/>
    <lineage>
        <taxon>Eukaryota</taxon>
        <taxon>Fungi</taxon>
        <taxon>Dikarya</taxon>
        <taxon>Ascomycota</taxon>
        <taxon>Pezizomycotina</taxon>
        <taxon>Eurotiomycetes</taxon>
        <taxon>Eurotiomycetidae</taxon>
        <taxon>Eurotiales</taxon>
        <taxon>Aspergillaceae</taxon>
        <taxon>Aspergillus</taxon>
        <taxon>Aspergillus subgen. Nidulantes</taxon>
    </lineage>
</organism>
<dbReference type="Gene3D" id="1.10.4160.10">
    <property type="entry name" value="Hydantoin permease"/>
    <property type="match status" value="1"/>
</dbReference>
<evidence type="ECO:0000256" key="4">
    <source>
        <dbReference type="ARBA" id="ARBA00022989"/>
    </source>
</evidence>
<dbReference type="InterPro" id="IPR001248">
    <property type="entry name" value="Pur-cyt_permease"/>
</dbReference>
<feature type="transmembrane region" description="Helical" evidence="6">
    <location>
        <begin position="84"/>
        <end position="109"/>
    </location>
</feature>
<feature type="transmembrane region" description="Helical" evidence="6">
    <location>
        <begin position="136"/>
        <end position="157"/>
    </location>
</feature>
<comment type="caution">
    <text evidence="7">The sequence shown here is derived from an EMBL/GenBank/DDBJ whole genome shotgun (WGS) entry which is preliminary data.</text>
</comment>
<dbReference type="EMBL" id="PVWQ01000003">
    <property type="protein sequence ID" value="RDW86071.1"/>
    <property type="molecule type" value="Genomic_DNA"/>
</dbReference>
<feature type="transmembrane region" description="Helical" evidence="6">
    <location>
        <begin position="60"/>
        <end position="78"/>
    </location>
</feature>
<keyword evidence="8" id="KW-1185">Reference proteome</keyword>
<keyword evidence="4 6" id="KW-1133">Transmembrane helix</keyword>
<gene>
    <name evidence="7" type="ORF">DSM5745_02713</name>
</gene>
<dbReference type="PANTHER" id="PTHR30618:SF0">
    <property type="entry name" value="PURINE-URACIL PERMEASE NCS1"/>
    <property type="match status" value="1"/>
</dbReference>
<name>A0A3D8SIR7_9EURO</name>
<evidence type="ECO:0000313" key="7">
    <source>
        <dbReference type="EMBL" id="RDW86071.1"/>
    </source>
</evidence>
<keyword evidence="3 6" id="KW-0812">Transmembrane</keyword>